<organism evidence="5 6">
    <name type="scientific">Diatraea saccharalis</name>
    <name type="common">sugarcane borer</name>
    <dbReference type="NCBI Taxonomy" id="40085"/>
    <lineage>
        <taxon>Eukaryota</taxon>
        <taxon>Metazoa</taxon>
        <taxon>Ecdysozoa</taxon>
        <taxon>Arthropoda</taxon>
        <taxon>Hexapoda</taxon>
        <taxon>Insecta</taxon>
        <taxon>Pterygota</taxon>
        <taxon>Neoptera</taxon>
        <taxon>Endopterygota</taxon>
        <taxon>Lepidoptera</taxon>
        <taxon>Glossata</taxon>
        <taxon>Ditrysia</taxon>
        <taxon>Pyraloidea</taxon>
        <taxon>Crambidae</taxon>
        <taxon>Crambinae</taxon>
        <taxon>Diatraea</taxon>
    </lineage>
</organism>
<dbReference type="GO" id="GO:0008010">
    <property type="term" value="F:structural constituent of chitin-based larval cuticle"/>
    <property type="evidence" value="ECO:0007669"/>
    <property type="project" value="TreeGrafter"/>
</dbReference>
<keyword evidence="1 4" id="KW-0732">Signal</keyword>
<name>A0A9N9WBA2_9NEOP</name>
<dbReference type="PANTHER" id="PTHR10380">
    <property type="entry name" value="CUTICLE PROTEIN"/>
    <property type="match status" value="1"/>
</dbReference>
<feature type="region of interest" description="Disordered" evidence="3">
    <location>
        <begin position="28"/>
        <end position="67"/>
    </location>
</feature>
<dbReference type="AlphaFoldDB" id="A0A9N9WBA2"/>
<feature type="region of interest" description="Disordered" evidence="3">
    <location>
        <begin position="465"/>
        <end position="489"/>
    </location>
</feature>
<dbReference type="InterPro" id="IPR000618">
    <property type="entry name" value="Insect_cuticle"/>
</dbReference>
<feature type="chain" id="PRO_5040389292" evidence="4">
    <location>
        <begin position="22"/>
        <end position="489"/>
    </location>
</feature>
<evidence type="ECO:0000256" key="4">
    <source>
        <dbReference type="SAM" id="SignalP"/>
    </source>
</evidence>
<feature type="region of interest" description="Disordered" evidence="3">
    <location>
        <begin position="366"/>
        <end position="424"/>
    </location>
</feature>
<sequence length="489" mass="56371">MSNVLFGQLGMILPLVISATAIRVPVDNEEEDQSAQPSNHTSQSEPKPIYYESDGEDSIDSYLIPPNPHKDEEVLLDSIVTPATYLLPPSIEKQKDYYYAPTESTGQSDWQPIVQSEPNDQSVKLLPLRQQSAPIPIFMRNDTQSGQFEIYQRPRAGKMISIPIPSLKLEPPSEDAPDEFFINVPSKELELPAEEIDQQYIQPNKDYPDFKYRLNGEYPTVASHLTPPRLVYRKFKNPTKLYPKKYPGTFKPLAIPIAQYAEDLPLEAPKAKPIKYFKPSAGIEDPIAIPIDEKQIYLFDQAEQKRKFKEENEAEQEAPQAPANDYDVVPLEQDASETNFRYPGHNIYHPRPALLRQRPPAPAYLQQYQHQDQDHHPQQQQPQQQHQEQQQKKQEPPAPEDRTEFRMHGMKGPHSYQFGYDTGKGKNRQFRYEERDNDGLVQGHYGYMDKTGKLRVVNYRAHPEYGFQAEPQEEPQAEPKVEPKESEEH</sequence>
<protein>
    <submittedName>
        <fullName evidence="5">Uncharacterized protein</fullName>
    </submittedName>
</protein>
<dbReference type="Pfam" id="PF00379">
    <property type="entry name" value="Chitin_bind_4"/>
    <property type="match status" value="1"/>
</dbReference>
<dbReference type="PANTHER" id="PTHR10380:SF240">
    <property type="match status" value="1"/>
</dbReference>
<dbReference type="InterPro" id="IPR050468">
    <property type="entry name" value="Cuticle_Struct_Prot"/>
</dbReference>
<keyword evidence="6" id="KW-1185">Reference proteome</keyword>
<accession>A0A9N9WBA2</accession>
<dbReference type="PROSITE" id="PS51155">
    <property type="entry name" value="CHIT_BIND_RR_2"/>
    <property type="match status" value="1"/>
</dbReference>
<dbReference type="EMBL" id="OU893344">
    <property type="protein sequence ID" value="CAG9785144.1"/>
    <property type="molecule type" value="Genomic_DNA"/>
</dbReference>
<reference evidence="5" key="1">
    <citation type="submission" date="2021-12" db="EMBL/GenBank/DDBJ databases">
        <authorList>
            <person name="King R."/>
        </authorList>
    </citation>
    <scope>NUCLEOTIDE SEQUENCE</scope>
</reference>
<reference evidence="5" key="2">
    <citation type="submission" date="2022-10" db="EMBL/GenBank/DDBJ databases">
        <authorList>
            <consortium name="ENA_rothamsted_submissions"/>
            <consortium name="culmorum"/>
            <person name="King R."/>
        </authorList>
    </citation>
    <scope>NUCLEOTIDE SEQUENCE</scope>
</reference>
<feature type="compositionally biased region" description="Polar residues" evidence="3">
    <location>
        <begin position="34"/>
        <end position="45"/>
    </location>
</feature>
<evidence type="ECO:0000256" key="2">
    <source>
        <dbReference type="PROSITE-ProRule" id="PRU00497"/>
    </source>
</evidence>
<proteinExistence type="predicted"/>
<evidence type="ECO:0000256" key="3">
    <source>
        <dbReference type="SAM" id="MobiDB-lite"/>
    </source>
</evidence>
<dbReference type="GO" id="GO:0062129">
    <property type="term" value="C:chitin-based extracellular matrix"/>
    <property type="evidence" value="ECO:0007669"/>
    <property type="project" value="TreeGrafter"/>
</dbReference>
<dbReference type="Proteomes" id="UP001153714">
    <property type="component" value="Chromosome 13"/>
</dbReference>
<gene>
    <name evidence="5" type="ORF">DIATSA_LOCUS3200</name>
</gene>
<feature type="signal peptide" evidence="4">
    <location>
        <begin position="1"/>
        <end position="21"/>
    </location>
</feature>
<evidence type="ECO:0000256" key="1">
    <source>
        <dbReference type="ARBA" id="ARBA00022729"/>
    </source>
</evidence>
<evidence type="ECO:0000313" key="6">
    <source>
        <dbReference type="Proteomes" id="UP001153714"/>
    </source>
</evidence>
<feature type="compositionally biased region" description="Basic and acidic residues" evidence="3">
    <location>
        <begin position="389"/>
        <end position="407"/>
    </location>
</feature>
<feature type="region of interest" description="Disordered" evidence="3">
    <location>
        <begin position="307"/>
        <end position="327"/>
    </location>
</feature>
<evidence type="ECO:0000313" key="5">
    <source>
        <dbReference type="EMBL" id="CAG9785144.1"/>
    </source>
</evidence>
<feature type="compositionally biased region" description="Low complexity" evidence="3">
    <location>
        <begin position="378"/>
        <end position="388"/>
    </location>
</feature>
<keyword evidence="2" id="KW-0193">Cuticle</keyword>
<feature type="compositionally biased region" description="Basic and acidic residues" evidence="3">
    <location>
        <begin position="477"/>
        <end position="489"/>
    </location>
</feature>
<dbReference type="OrthoDB" id="6436078at2759"/>